<evidence type="ECO:0000256" key="1">
    <source>
        <dbReference type="SAM" id="MobiDB-lite"/>
    </source>
</evidence>
<evidence type="ECO:0000313" key="3">
    <source>
        <dbReference type="EMBL" id="CAB4612653.1"/>
    </source>
</evidence>
<evidence type="ECO:0000256" key="2">
    <source>
        <dbReference type="SAM" id="Phobius"/>
    </source>
</evidence>
<feature type="region of interest" description="Disordered" evidence="1">
    <location>
        <begin position="1"/>
        <end position="20"/>
    </location>
</feature>
<keyword evidence="2" id="KW-0472">Membrane</keyword>
<feature type="compositionally biased region" description="Low complexity" evidence="1">
    <location>
        <begin position="10"/>
        <end position="20"/>
    </location>
</feature>
<sequence length="198" mass="21588">MAKKPGKRNTPAPRRTPAPQRVRSRRFRSIIFVWVFIAVFVIGPVFLGNYLFVVPAIGFTVAGIATMRLARSPDGPDAETLGPDALAGATKDAPVEVHATWSVGTQGHLRNQERGVIRVADRRISFIADDGEPRFDAAINKTVLASKPGFWRPQLDLELGGSTHSLRFFPLWDLGATTVGPIVAGEWYDQLAELGAKS</sequence>
<name>A0A6J6HJF2_9ZZZZ</name>
<dbReference type="AlphaFoldDB" id="A0A6J6HJF2"/>
<keyword evidence="2" id="KW-0812">Transmembrane</keyword>
<gene>
    <name evidence="3" type="ORF">UFOPK1835_01196</name>
</gene>
<accession>A0A6J6HJF2</accession>
<feature type="transmembrane region" description="Helical" evidence="2">
    <location>
        <begin position="29"/>
        <end position="46"/>
    </location>
</feature>
<keyword evidence="2" id="KW-1133">Transmembrane helix</keyword>
<organism evidence="3">
    <name type="scientific">freshwater metagenome</name>
    <dbReference type="NCBI Taxonomy" id="449393"/>
    <lineage>
        <taxon>unclassified sequences</taxon>
        <taxon>metagenomes</taxon>
        <taxon>ecological metagenomes</taxon>
    </lineage>
</organism>
<protein>
    <submittedName>
        <fullName evidence="3">Unannotated protein</fullName>
    </submittedName>
</protein>
<reference evidence="3" key="1">
    <citation type="submission" date="2020-05" db="EMBL/GenBank/DDBJ databases">
        <authorList>
            <person name="Chiriac C."/>
            <person name="Salcher M."/>
            <person name="Ghai R."/>
            <person name="Kavagutti S V."/>
        </authorList>
    </citation>
    <scope>NUCLEOTIDE SEQUENCE</scope>
</reference>
<dbReference type="EMBL" id="CAEZUP010000048">
    <property type="protein sequence ID" value="CAB4612653.1"/>
    <property type="molecule type" value="Genomic_DNA"/>
</dbReference>
<proteinExistence type="predicted"/>